<dbReference type="AlphaFoldDB" id="A0A4Y7TPR6"/>
<protein>
    <submittedName>
        <fullName evidence="2">Uncharacterized protein</fullName>
    </submittedName>
</protein>
<accession>A0A4Y7TPR6</accession>
<dbReference type="OrthoDB" id="3204463at2759"/>
<reference evidence="2 3" key="1">
    <citation type="journal article" date="2019" name="Nat. Ecol. Evol.">
        <title>Megaphylogeny resolves global patterns of mushroom evolution.</title>
        <authorList>
            <person name="Varga T."/>
            <person name="Krizsan K."/>
            <person name="Foldi C."/>
            <person name="Dima B."/>
            <person name="Sanchez-Garcia M."/>
            <person name="Sanchez-Ramirez S."/>
            <person name="Szollosi G.J."/>
            <person name="Szarkandi J.G."/>
            <person name="Papp V."/>
            <person name="Albert L."/>
            <person name="Andreopoulos W."/>
            <person name="Angelini C."/>
            <person name="Antonin V."/>
            <person name="Barry K.W."/>
            <person name="Bougher N.L."/>
            <person name="Buchanan P."/>
            <person name="Buyck B."/>
            <person name="Bense V."/>
            <person name="Catcheside P."/>
            <person name="Chovatia M."/>
            <person name="Cooper J."/>
            <person name="Damon W."/>
            <person name="Desjardin D."/>
            <person name="Finy P."/>
            <person name="Geml J."/>
            <person name="Haridas S."/>
            <person name="Hughes K."/>
            <person name="Justo A."/>
            <person name="Karasinski D."/>
            <person name="Kautmanova I."/>
            <person name="Kiss B."/>
            <person name="Kocsube S."/>
            <person name="Kotiranta H."/>
            <person name="LaButti K.M."/>
            <person name="Lechner B.E."/>
            <person name="Liimatainen K."/>
            <person name="Lipzen A."/>
            <person name="Lukacs Z."/>
            <person name="Mihaltcheva S."/>
            <person name="Morgado L.N."/>
            <person name="Niskanen T."/>
            <person name="Noordeloos M.E."/>
            <person name="Ohm R.A."/>
            <person name="Ortiz-Santana B."/>
            <person name="Ovrebo C."/>
            <person name="Racz N."/>
            <person name="Riley R."/>
            <person name="Savchenko A."/>
            <person name="Shiryaev A."/>
            <person name="Soop K."/>
            <person name="Spirin V."/>
            <person name="Szebenyi C."/>
            <person name="Tomsovsky M."/>
            <person name="Tulloss R.E."/>
            <person name="Uehling J."/>
            <person name="Grigoriev I.V."/>
            <person name="Vagvolgyi C."/>
            <person name="Papp T."/>
            <person name="Martin F.M."/>
            <person name="Miettinen O."/>
            <person name="Hibbett D.S."/>
            <person name="Nagy L.G."/>
        </authorList>
    </citation>
    <scope>NUCLEOTIDE SEQUENCE [LARGE SCALE GENOMIC DNA]</scope>
    <source>
        <strain evidence="2 3">FP101781</strain>
    </source>
</reference>
<keyword evidence="3" id="KW-1185">Reference proteome</keyword>
<feature type="region of interest" description="Disordered" evidence="1">
    <location>
        <begin position="81"/>
        <end position="114"/>
    </location>
</feature>
<comment type="caution">
    <text evidence="2">The sequence shown here is derived from an EMBL/GenBank/DDBJ whole genome shotgun (WGS) entry which is preliminary data.</text>
</comment>
<dbReference type="EMBL" id="QPFP01000006">
    <property type="protein sequence ID" value="TEB36190.1"/>
    <property type="molecule type" value="Genomic_DNA"/>
</dbReference>
<gene>
    <name evidence="2" type="ORF">FA13DRAFT_1787666</name>
</gene>
<organism evidence="2 3">
    <name type="scientific">Coprinellus micaceus</name>
    <name type="common">Glistening ink-cap mushroom</name>
    <name type="synonym">Coprinus micaceus</name>
    <dbReference type="NCBI Taxonomy" id="71717"/>
    <lineage>
        <taxon>Eukaryota</taxon>
        <taxon>Fungi</taxon>
        <taxon>Dikarya</taxon>
        <taxon>Basidiomycota</taxon>
        <taxon>Agaricomycotina</taxon>
        <taxon>Agaricomycetes</taxon>
        <taxon>Agaricomycetidae</taxon>
        <taxon>Agaricales</taxon>
        <taxon>Agaricineae</taxon>
        <taxon>Psathyrellaceae</taxon>
        <taxon>Coprinellus</taxon>
    </lineage>
</organism>
<proteinExistence type="predicted"/>
<dbReference type="Proteomes" id="UP000298030">
    <property type="component" value="Unassembled WGS sequence"/>
</dbReference>
<evidence type="ECO:0000313" key="3">
    <source>
        <dbReference type="Proteomes" id="UP000298030"/>
    </source>
</evidence>
<feature type="region of interest" description="Disordered" evidence="1">
    <location>
        <begin position="1"/>
        <end position="62"/>
    </location>
</feature>
<sequence length="285" mass="31952">MNAHPPPSARSPAMHRLRSPLALLPVPSPPSCSSASRRRTRPAPRRRRPSLRTDRGPHPFDQLPWVSALEAAPEHTSPWDIADLSLIPDPENTPASGPVRRTEDLDSLKSNGLPPLVSRINAAPDSLRHQLSLFRPRDTTPNVLSRKSPLPESHARLLRRRLCHYPSLTDARQPTATLILCLFLAASIFHRSRLHLYSVIPGPSLQLQVALRFQQLHIIITFPAYLKTFASSHDIIFHRVCPQPNLSWMQFPSQPTAIYPLYPLQPYHPPIPFSTASSSPFPACF</sequence>
<feature type="compositionally biased region" description="Basic residues" evidence="1">
    <location>
        <begin position="36"/>
        <end position="50"/>
    </location>
</feature>
<evidence type="ECO:0000313" key="2">
    <source>
        <dbReference type="EMBL" id="TEB36190.1"/>
    </source>
</evidence>
<feature type="compositionally biased region" description="Low complexity" evidence="1">
    <location>
        <begin position="19"/>
        <end position="35"/>
    </location>
</feature>
<name>A0A4Y7TPR6_COPMI</name>
<evidence type="ECO:0000256" key="1">
    <source>
        <dbReference type="SAM" id="MobiDB-lite"/>
    </source>
</evidence>